<keyword evidence="8" id="KW-1185">Reference proteome</keyword>
<keyword evidence="3" id="KW-0804">Transcription</keyword>
<dbReference type="Proteomes" id="UP000325780">
    <property type="component" value="Unassembled WGS sequence"/>
</dbReference>
<dbReference type="EMBL" id="ML742100">
    <property type="protein sequence ID" value="KAE8150218.1"/>
    <property type="molecule type" value="Genomic_DNA"/>
</dbReference>
<evidence type="ECO:0000256" key="2">
    <source>
        <dbReference type="ARBA" id="ARBA00023125"/>
    </source>
</evidence>
<keyword evidence="1" id="KW-0805">Transcription regulation</keyword>
<dbReference type="InterPro" id="IPR036864">
    <property type="entry name" value="Zn2-C6_fun-type_DNA-bd_sf"/>
</dbReference>
<dbReference type="Gene3D" id="4.10.240.10">
    <property type="entry name" value="Zn(2)-C6 fungal-type DNA-binding domain"/>
    <property type="match status" value="1"/>
</dbReference>
<evidence type="ECO:0000256" key="4">
    <source>
        <dbReference type="ARBA" id="ARBA00023242"/>
    </source>
</evidence>
<keyword evidence="2" id="KW-0238">DNA-binding</keyword>
<keyword evidence="4" id="KW-0539">Nucleus</keyword>
<dbReference type="PROSITE" id="PS50048">
    <property type="entry name" value="ZN2_CY6_FUNGAL_2"/>
    <property type="match status" value="1"/>
</dbReference>
<feature type="region of interest" description="Disordered" evidence="5">
    <location>
        <begin position="50"/>
        <end position="84"/>
    </location>
</feature>
<evidence type="ECO:0000259" key="6">
    <source>
        <dbReference type="PROSITE" id="PS50048"/>
    </source>
</evidence>
<reference evidence="7 8" key="1">
    <citation type="submission" date="2019-04" db="EMBL/GenBank/DDBJ databases">
        <title>Friends and foes A comparative genomics study of 23 Aspergillus species from section Flavi.</title>
        <authorList>
            <consortium name="DOE Joint Genome Institute"/>
            <person name="Kjaerbolling I."/>
            <person name="Vesth T."/>
            <person name="Frisvad J.C."/>
            <person name="Nybo J.L."/>
            <person name="Theobald S."/>
            <person name="Kildgaard S."/>
            <person name="Isbrandt T."/>
            <person name="Kuo A."/>
            <person name="Sato A."/>
            <person name="Lyhne E.K."/>
            <person name="Kogle M.E."/>
            <person name="Wiebenga A."/>
            <person name="Kun R.S."/>
            <person name="Lubbers R.J."/>
            <person name="Makela M.R."/>
            <person name="Barry K."/>
            <person name="Chovatia M."/>
            <person name="Clum A."/>
            <person name="Daum C."/>
            <person name="Haridas S."/>
            <person name="He G."/>
            <person name="LaButti K."/>
            <person name="Lipzen A."/>
            <person name="Mondo S."/>
            <person name="Riley R."/>
            <person name="Salamov A."/>
            <person name="Simmons B.A."/>
            <person name="Magnuson J.K."/>
            <person name="Henrissat B."/>
            <person name="Mortensen U.H."/>
            <person name="Larsen T.O."/>
            <person name="Devries R.P."/>
            <person name="Grigoriev I.V."/>
            <person name="Machida M."/>
            <person name="Baker S.E."/>
            <person name="Andersen M.R."/>
        </authorList>
    </citation>
    <scope>NUCLEOTIDE SEQUENCE [LARGE SCALE GENOMIC DNA]</scope>
    <source>
        <strain evidence="7 8">IBT 18842</strain>
    </source>
</reference>
<proteinExistence type="predicted"/>
<organism evidence="7 8">
    <name type="scientific">Aspergillus avenaceus</name>
    <dbReference type="NCBI Taxonomy" id="36643"/>
    <lineage>
        <taxon>Eukaryota</taxon>
        <taxon>Fungi</taxon>
        <taxon>Dikarya</taxon>
        <taxon>Ascomycota</taxon>
        <taxon>Pezizomycotina</taxon>
        <taxon>Eurotiomycetes</taxon>
        <taxon>Eurotiomycetidae</taxon>
        <taxon>Eurotiales</taxon>
        <taxon>Aspergillaceae</taxon>
        <taxon>Aspergillus</taxon>
        <taxon>Aspergillus subgen. Circumdati</taxon>
    </lineage>
</organism>
<dbReference type="InterPro" id="IPR021858">
    <property type="entry name" value="Fun_TF"/>
</dbReference>
<evidence type="ECO:0000256" key="3">
    <source>
        <dbReference type="ARBA" id="ARBA00023163"/>
    </source>
</evidence>
<evidence type="ECO:0000313" key="7">
    <source>
        <dbReference type="EMBL" id="KAE8150218.1"/>
    </source>
</evidence>
<dbReference type="Pfam" id="PF00172">
    <property type="entry name" value="Zn_clus"/>
    <property type="match status" value="1"/>
</dbReference>
<sequence length="468" mass="53207">MGVPRSNGCLLCVQRRVKCDEKLPGCARCETYGKPCPGYDRGFKFVVGKPYRSRRPPRSTAPELRGLSDDASGSKSQYTTKDDSRAVVRRGNLSDLPSAHLQILQGLDILVDDILQPFSTSSAYTPSRWFQYLPSVYGKNKTLDCAIKCFSAHHIGTMTGNDRPVLYARRTYVEALNRLQRSLCNKIESLSSEILCAVLLLCLYELFTNKNDSTSWMKHAKGLGQFIQIRGCHRYQDTFDHAMLHASRGIIVMHSVFANERCFLNSDDWHFIMRNRPDTSLPANFFSLVEDMFAYLTAMPSLVHEFLRIIKADPATPEAKLGRSKLLEQALHMQQNLLVWYNTFTNTVPLPTETLSATGDTLHPIVYYFPNVDIATIYCAYYSYMALIHAILQLCDYPGDHTAMVVYFRDQICKSVEYNSRGILGPYRLGFHLHVVYELGDPVTKAWVKSRLQDLSRNYAALLPENFL</sequence>
<evidence type="ECO:0000256" key="5">
    <source>
        <dbReference type="SAM" id="MobiDB-lite"/>
    </source>
</evidence>
<dbReference type="InterPro" id="IPR001138">
    <property type="entry name" value="Zn2Cys6_DnaBD"/>
</dbReference>
<dbReference type="GO" id="GO:0003677">
    <property type="term" value="F:DNA binding"/>
    <property type="evidence" value="ECO:0007669"/>
    <property type="project" value="UniProtKB-KW"/>
</dbReference>
<evidence type="ECO:0000313" key="8">
    <source>
        <dbReference type="Proteomes" id="UP000325780"/>
    </source>
</evidence>
<protein>
    <submittedName>
        <fullName evidence="7">Putative C6 finger domain protein</fullName>
    </submittedName>
</protein>
<dbReference type="InterPro" id="IPR053178">
    <property type="entry name" value="Osmoadaptation_assoc"/>
</dbReference>
<feature type="domain" description="Zn(2)-C6 fungal-type" evidence="6">
    <location>
        <begin position="8"/>
        <end position="36"/>
    </location>
</feature>
<dbReference type="SMART" id="SM00066">
    <property type="entry name" value="GAL4"/>
    <property type="match status" value="1"/>
</dbReference>
<dbReference type="AlphaFoldDB" id="A0A5N6TV25"/>
<dbReference type="OrthoDB" id="4314040at2759"/>
<name>A0A5N6TV25_ASPAV</name>
<dbReference type="GO" id="GO:0009893">
    <property type="term" value="P:positive regulation of metabolic process"/>
    <property type="evidence" value="ECO:0007669"/>
    <property type="project" value="UniProtKB-ARBA"/>
</dbReference>
<dbReference type="SUPFAM" id="SSF57701">
    <property type="entry name" value="Zn2/Cys6 DNA-binding domain"/>
    <property type="match status" value="1"/>
</dbReference>
<dbReference type="GO" id="GO:0000981">
    <property type="term" value="F:DNA-binding transcription factor activity, RNA polymerase II-specific"/>
    <property type="evidence" value="ECO:0007669"/>
    <property type="project" value="InterPro"/>
</dbReference>
<dbReference type="CDD" id="cd00067">
    <property type="entry name" value="GAL4"/>
    <property type="match status" value="1"/>
</dbReference>
<gene>
    <name evidence="7" type="ORF">BDV25DRAFT_114654</name>
</gene>
<evidence type="ECO:0000256" key="1">
    <source>
        <dbReference type="ARBA" id="ARBA00023015"/>
    </source>
</evidence>
<dbReference type="PANTHER" id="PTHR38111">
    <property type="entry name" value="ZN(2)-C6 FUNGAL-TYPE DOMAIN-CONTAINING PROTEIN-RELATED"/>
    <property type="match status" value="1"/>
</dbReference>
<dbReference type="Pfam" id="PF11951">
    <property type="entry name" value="Fungal_trans_2"/>
    <property type="match status" value="1"/>
</dbReference>
<dbReference type="PANTHER" id="PTHR38111:SF5">
    <property type="entry name" value="TRANSCRIPTION FACTOR DOMAIN-CONTAINING PROTEIN"/>
    <property type="match status" value="1"/>
</dbReference>
<accession>A0A5N6TV25</accession>
<dbReference type="GO" id="GO:0008270">
    <property type="term" value="F:zinc ion binding"/>
    <property type="evidence" value="ECO:0007669"/>
    <property type="project" value="InterPro"/>
</dbReference>